<comment type="caution">
    <text evidence="4">The sequence shown here is derived from an EMBL/GenBank/DDBJ whole genome shotgun (WGS) entry which is preliminary data.</text>
</comment>
<evidence type="ECO:0000256" key="1">
    <source>
        <dbReference type="SAM" id="MobiDB-lite"/>
    </source>
</evidence>
<keyword evidence="2" id="KW-0812">Transmembrane</keyword>
<dbReference type="Proteomes" id="UP000189670">
    <property type="component" value="Unassembled WGS sequence"/>
</dbReference>
<evidence type="ECO:0000259" key="3">
    <source>
        <dbReference type="Pfam" id="PF13240"/>
    </source>
</evidence>
<evidence type="ECO:0000256" key="2">
    <source>
        <dbReference type="SAM" id="Phobius"/>
    </source>
</evidence>
<protein>
    <recommendedName>
        <fullName evidence="3">Zinc-ribbon domain-containing protein</fullName>
    </recommendedName>
</protein>
<evidence type="ECO:0000313" key="5">
    <source>
        <dbReference type="Proteomes" id="UP000189670"/>
    </source>
</evidence>
<organism evidence="4 5">
    <name type="scientific">Candidatus Magnetoglobus multicellularis str. Araruama</name>
    <dbReference type="NCBI Taxonomy" id="890399"/>
    <lineage>
        <taxon>Bacteria</taxon>
        <taxon>Pseudomonadati</taxon>
        <taxon>Thermodesulfobacteriota</taxon>
        <taxon>Desulfobacteria</taxon>
        <taxon>Desulfobacterales</taxon>
        <taxon>Desulfobacteraceae</taxon>
        <taxon>Candidatus Magnetoglobus</taxon>
    </lineage>
</organism>
<sequence length="105" mass="11846">MVDNTLEEIMIYCTQCGKKNDNDATFCNYCGAQLEKINTHQKSRKLTSMALCVTLLLLIIFAIITTIFHIKGSGIQFDWSSETPNGQSINIVESDKQHDTKDTKK</sequence>
<proteinExistence type="predicted"/>
<dbReference type="InterPro" id="IPR026870">
    <property type="entry name" value="Zinc_ribbon_dom"/>
</dbReference>
<dbReference type="EMBL" id="ATBP01000838">
    <property type="protein sequence ID" value="ETR68769.1"/>
    <property type="molecule type" value="Genomic_DNA"/>
</dbReference>
<accession>A0A1V1P1L6</accession>
<reference evidence="5" key="1">
    <citation type="submission" date="2012-11" db="EMBL/GenBank/DDBJ databases">
        <authorList>
            <person name="Lucero-Rivera Y.E."/>
            <person name="Tovar-Ramirez D."/>
        </authorList>
    </citation>
    <scope>NUCLEOTIDE SEQUENCE [LARGE SCALE GENOMIC DNA]</scope>
    <source>
        <strain evidence="5">Araruama</strain>
    </source>
</reference>
<feature type="domain" description="Zinc-ribbon" evidence="3">
    <location>
        <begin position="12"/>
        <end position="34"/>
    </location>
</feature>
<feature type="compositionally biased region" description="Basic and acidic residues" evidence="1">
    <location>
        <begin position="93"/>
        <end position="105"/>
    </location>
</feature>
<name>A0A1V1P1L6_9BACT</name>
<dbReference type="Pfam" id="PF13240">
    <property type="entry name" value="Zn_Ribbon_1"/>
    <property type="match status" value="1"/>
</dbReference>
<keyword evidence="2" id="KW-1133">Transmembrane helix</keyword>
<gene>
    <name evidence="4" type="ORF">OMM_10189</name>
</gene>
<evidence type="ECO:0000313" key="4">
    <source>
        <dbReference type="EMBL" id="ETR68769.1"/>
    </source>
</evidence>
<dbReference type="AlphaFoldDB" id="A0A1V1P1L6"/>
<feature type="region of interest" description="Disordered" evidence="1">
    <location>
        <begin position="83"/>
        <end position="105"/>
    </location>
</feature>
<feature type="transmembrane region" description="Helical" evidence="2">
    <location>
        <begin position="46"/>
        <end position="70"/>
    </location>
</feature>
<keyword evidence="2" id="KW-0472">Membrane</keyword>